<dbReference type="InterPro" id="IPR004164">
    <property type="entry name" value="CoA_transf_AS"/>
</dbReference>
<proteinExistence type="inferred from homology"/>
<dbReference type="SUPFAM" id="SSF100950">
    <property type="entry name" value="NagB/RpiA/CoA transferase-like"/>
    <property type="match status" value="1"/>
</dbReference>
<evidence type="ECO:0000313" key="8">
    <source>
        <dbReference type="Proteomes" id="UP000199544"/>
    </source>
</evidence>
<evidence type="ECO:0000256" key="2">
    <source>
        <dbReference type="ARBA" id="ARBA00022679"/>
    </source>
</evidence>
<evidence type="ECO:0000256" key="4">
    <source>
        <dbReference type="ARBA" id="ARBA00072796"/>
    </source>
</evidence>
<dbReference type="InterPro" id="IPR004165">
    <property type="entry name" value="CoA_trans_fam_I"/>
</dbReference>
<evidence type="ECO:0000313" key="7">
    <source>
        <dbReference type="EMBL" id="SDM96383.1"/>
    </source>
</evidence>
<dbReference type="FunFam" id="3.40.1080.10:FF:000001">
    <property type="entry name" value="Succinyl-coa:3-ketoacid-coenzyme a transferase subunit b"/>
    <property type="match status" value="1"/>
</dbReference>
<dbReference type="GO" id="GO:0008410">
    <property type="term" value="F:CoA-transferase activity"/>
    <property type="evidence" value="ECO:0007669"/>
    <property type="project" value="InterPro"/>
</dbReference>
<evidence type="ECO:0000256" key="1">
    <source>
        <dbReference type="ARBA" id="ARBA00007047"/>
    </source>
</evidence>
<dbReference type="STRING" id="459525.SAMN04488137_2812"/>
<dbReference type="NCBIfam" id="TIGR02428">
    <property type="entry name" value="pcaJ_scoB_fam"/>
    <property type="match status" value="1"/>
</dbReference>
<dbReference type="Proteomes" id="UP000199544">
    <property type="component" value="Unassembled WGS sequence"/>
</dbReference>
<comment type="subunit">
    <text evidence="3">Heterodimer of a subunit A and a subunit B.</text>
</comment>
<name>A0A1G9XJC9_9BACL</name>
<sequence>MSTKILDKKAIREKIAKRAEQEIESGFYVNLGIGMPTMVANHLSANKSVVLQSENGLLGIGPYPAEKDVDPDLINAGKETITAIKGASYFDSAESFGMIRGGHIDIAILGGMEVSEKGDLANWMIPGKMIKGMGGAMDLVHGAKQIIVIMDHVSKDGTSKILKECTLPLTGKGVVNRIITERAVIDVTEDGLLLAEVATGYTIEDIKECTDPSLIISEHIKMDAY</sequence>
<dbReference type="InterPro" id="IPR037171">
    <property type="entry name" value="NagB/RpiA_transferase-like"/>
</dbReference>
<dbReference type="RefSeq" id="WP_090235394.1">
    <property type="nucleotide sequence ID" value="NZ_FNHW01000001.1"/>
</dbReference>
<gene>
    <name evidence="7" type="ORF">SAMN04488137_2812</name>
</gene>
<evidence type="ECO:0000256" key="6">
    <source>
        <dbReference type="ARBA" id="ARBA00081146"/>
    </source>
</evidence>
<reference evidence="8" key="1">
    <citation type="submission" date="2016-10" db="EMBL/GenBank/DDBJ databases">
        <authorList>
            <person name="Varghese N."/>
            <person name="Submissions S."/>
        </authorList>
    </citation>
    <scope>NUCLEOTIDE SEQUENCE [LARGE SCALE GENOMIC DNA]</scope>
    <source>
        <strain evidence="8">CGMCC 1.6854</strain>
    </source>
</reference>
<keyword evidence="8" id="KW-1185">Reference proteome</keyword>
<protein>
    <recommendedName>
        <fullName evidence="4">Probable succinyl-CoA:3-ketoacid coenzyme A transferase subunit B</fullName>
    </recommendedName>
    <alternativeName>
        <fullName evidence="6">OXCT B</fullName>
    </alternativeName>
    <alternativeName>
        <fullName evidence="5">Succinyl-CoA:3-oxoacid CoA-transferase</fullName>
    </alternativeName>
</protein>
<accession>A0A1G9XJC9</accession>
<evidence type="ECO:0000256" key="3">
    <source>
        <dbReference type="ARBA" id="ARBA00065483"/>
    </source>
</evidence>
<organism evidence="7 8">
    <name type="scientific">Fictibacillus solisalsi</name>
    <dbReference type="NCBI Taxonomy" id="459525"/>
    <lineage>
        <taxon>Bacteria</taxon>
        <taxon>Bacillati</taxon>
        <taxon>Bacillota</taxon>
        <taxon>Bacilli</taxon>
        <taxon>Bacillales</taxon>
        <taxon>Fictibacillaceae</taxon>
        <taxon>Fictibacillus</taxon>
    </lineage>
</organism>
<dbReference type="OrthoDB" id="9778604at2"/>
<evidence type="ECO:0000256" key="5">
    <source>
        <dbReference type="ARBA" id="ARBA00081138"/>
    </source>
</evidence>
<keyword evidence="2 7" id="KW-0808">Transferase</keyword>
<dbReference type="AlphaFoldDB" id="A0A1G9XJC9"/>
<comment type="similarity">
    <text evidence="1">Belongs to the 3-oxoacid CoA-transferase subunit B family.</text>
</comment>
<dbReference type="PROSITE" id="PS01274">
    <property type="entry name" value="COA_TRANSF_2"/>
    <property type="match status" value="1"/>
</dbReference>
<dbReference type="Pfam" id="PF01144">
    <property type="entry name" value="CoA_trans"/>
    <property type="match status" value="1"/>
</dbReference>
<dbReference type="EMBL" id="FNHW01000001">
    <property type="protein sequence ID" value="SDM96383.1"/>
    <property type="molecule type" value="Genomic_DNA"/>
</dbReference>
<dbReference type="PANTHER" id="PTHR13707:SF57">
    <property type="entry name" value="SUCCINYL-COA:3-KETOACID COENZYME A TRANSFERASE SUBUNIT B-RELATED"/>
    <property type="match status" value="1"/>
</dbReference>
<dbReference type="PANTHER" id="PTHR13707">
    <property type="entry name" value="KETOACID-COENZYME A TRANSFERASE"/>
    <property type="match status" value="1"/>
</dbReference>
<dbReference type="InterPro" id="IPR012791">
    <property type="entry name" value="3-oxoacid_CoA-transf_B"/>
</dbReference>
<dbReference type="Gene3D" id="3.40.1080.10">
    <property type="entry name" value="Glutaconate Coenzyme A-transferase"/>
    <property type="match status" value="1"/>
</dbReference>
<dbReference type="SMART" id="SM00882">
    <property type="entry name" value="CoA_trans"/>
    <property type="match status" value="1"/>
</dbReference>